<dbReference type="PANTHER" id="PTHR10083:SF374">
    <property type="entry name" value="BPTI_KUNITZ INHIBITOR DOMAIN-CONTAINING PROTEIN"/>
    <property type="match status" value="1"/>
</dbReference>
<evidence type="ECO:0000313" key="7">
    <source>
        <dbReference type="Proteomes" id="UP000708208"/>
    </source>
</evidence>
<evidence type="ECO:0000256" key="4">
    <source>
        <dbReference type="SAM" id="SignalP"/>
    </source>
</evidence>
<evidence type="ECO:0000259" key="5">
    <source>
        <dbReference type="PROSITE" id="PS50279"/>
    </source>
</evidence>
<dbReference type="CDD" id="cd00109">
    <property type="entry name" value="Kunitz-type"/>
    <property type="match status" value="1"/>
</dbReference>
<dbReference type="PANTHER" id="PTHR10083">
    <property type="entry name" value="KUNITZ-TYPE PROTEASE INHIBITOR-RELATED"/>
    <property type="match status" value="1"/>
</dbReference>
<dbReference type="Pfam" id="PF00014">
    <property type="entry name" value="Kunitz_BPTI"/>
    <property type="match status" value="2"/>
</dbReference>
<name>A0A8J2LEW8_9HEXA</name>
<evidence type="ECO:0000256" key="1">
    <source>
        <dbReference type="ARBA" id="ARBA00022690"/>
    </source>
</evidence>
<reference evidence="6" key="1">
    <citation type="submission" date="2021-06" db="EMBL/GenBank/DDBJ databases">
        <authorList>
            <person name="Hodson N. C."/>
            <person name="Mongue J. A."/>
            <person name="Jaron S. K."/>
        </authorList>
    </citation>
    <scope>NUCLEOTIDE SEQUENCE</scope>
</reference>
<keyword evidence="1" id="KW-0646">Protease inhibitor</keyword>
<dbReference type="InterPro" id="IPR002223">
    <property type="entry name" value="Kunitz_BPTI"/>
</dbReference>
<keyword evidence="3" id="KW-1015">Disulfide bond</keyword>
<accession>A0A8J2LEW8</accession>
<dbReference type="EMBL" id="CAJVCH010567117">
    <property type="protein sequence ID" value="CAG7832825.1"/>
    <property type="molecule type" value="Genomic_DNA"/>
</dbReference>
<dbReference type="InterPro" id="IPR020901">
    <property type="entry name" value="Prtase_inh_Kunz-CS"/>
</dbReference>
<organism evidence="6 7">
    <name type="scientific">Allacma fusca</name>
    <dbReference type="NCBI Taxonomy" id="39272"/>
    <lineage>
        <taxon>Eukaryota</taxon>
        <taxon>Metazoa</taxon>
        <taxon>Ecdysozoa</taxon>
        <taxon>Arthropoda</taxon>
        <taxon>Hexapoda</taxon>
        <taxon>Collembola</taxon>
        <taxon>Symphypleona</taxon>
        <taxon>Sminthuridae</taxon>
        <taxon>Allacma</taxon>
    </lineage>
</organism>
<dbReference type="GO" id="GO:0004867">
    <property type="term" value="F:serine-type endopeptidase inhibitor activity"/>
    <property type="evidence" value="ECO:0007669"/>
    <property type="project" value="UniProtKB-KW"/>
</dbReference>
<dbReference type="SMART" id="SM00131">
    <property type="entry name" value="KU"/>
    <property type="match status" value="2"/>
</dbReference>
<gene>
    <name evidence="6" type="ORF">AFUS01_LOCUS42490</name>
</gene>
<dbReference type="Proteomes" id="UP000708208">
    <property type="component" value="Unassembled WGS sequence"/>
</dbReference>
<dbReference type="GO" id="GO:0005615">
    <property type="term" value="C:extracellular space"/>
    <property type="evidence" value="ECO:0007669"/>
    <property type="project" value="TreeGrafter"/>
</dbReference>
<feature type="chain" id="PRO_5035148969" description="BPTI/Kunitz inhibitor domain-containing protein" evidence="4">
    <location>
        <begin position="23"/>
        <end position="153"/>
    </location>
</feature>
<feature type="signal peptide" evidence="4">
    <location>
        <begin position="1"/>
        <end position="22"/>
    </location>
</feature>
<feature type="domain" description="BPTI/Kunitz inhibitor" evidence="5">
    <location>
        <begin position="30"/>
        <end position="82"/>
    </location>
</feature>
<proteinExistence type="predicted"/>
<evidence type="ECO:0000313" key="6">
    <source>
        <dbReference type="EMBL" id="CAG7832825.1"/>
    </source>
</evidence>
<keyword evidence="2" id="KW-0722">Serine protease inhibitor</keyword>
<dbReference type="InterPro" id="IPR050098">
    <property type="entry name" value="TFPI/VKTCI-like"/>
</dbReference>
<dbReference type="AlphaFoldDB" id="A0A8J2LEW8"/>
<feature type="domain" description="BPTI/Kunitz inhibitor" evidence="5">
    <location>
        <begin position="96"/>
        <end position="151"/>
    </location>
</feature>
<dbReference type="PROSITE" id="PS50279">
    <property type="entry name" value="BPTI_KUNITZ_2"/>
    <property type="match status" value="2"/>
</dbReference>
<sequence length="153" mass="17444">MFTISTIFFAFVLILEIRSSLAKGNCSETCLLPPKGGPCLGRKGFRMWYYNFKDGECAKFSYGGCRGNKNKFWSREECEGLCMDKCRAHKKKVDRCSLPLDQGTMCENPTVKPSLFWYFNSQPNKCEPFAFSGCGGNENKFESRNECRDICVN</sequence>
<dbReference type="OrthoDB" id="4473401at2759"/>
<protein>
    <recommendedName>
        <fullName evidence="5">BPTI/Kunitz inhibitor domain-containing protein</fullName>
    </recommendedName>
</protein>
<evidence type="ECO:0000256" key="2">
    <source>
        <dbReference type="ARBA" id="ARBA00022900"/>
    </source>
</evidence>
<comment type="caution">
    <text evidence="6">The sequence shown here is derived from an EMBL/GenBank/DDBJ whole genome shotgun (WGS) entry which is preliminary data.</text>
</comment>
<keyword evidence="4" id="KW-0732">Signal</keyword>
<evidence type="ECO:0000256" key="3">
    <source>
        <dbReference type="ARBA" id="ARBA00023157"/>
    </source>
</evidence>
<keyword evidence="7" id="KW-1185">Reference proteome</keyword>
<dbReference type="PROSITE" id="PS00280">
    <property type="entry name" value="BPTI_KUNITZ_1"/>
    <property type="match status" value="2"/>
</dbReference>